<name>A0ABQ3AB75_9ACTN</name>
<proteinExistence type="predicted"/>
<keyword evidence="2" id="KW-1185">Reference proteome</keyword>
<organism evidence="1 2">
    <name type="scientific">Streptomyces xanthochromogenes</name>
    <dbReference type="NCBI Taxonomy" id="67384"/>
    <lineage>
        <taxon>Bacteria</taxon>
        <taxon>Bacillati</taxon>
        <taxon>Actinomycetota</taxon>
        <taxon>Actinomycetes</taxon>
        <taxon>Kitasatosporales</taxon>
        <taxon>Streptomycetaceae</taxon>
        <taxon>Streptomyces</taxon>
    </lineage>
</organism>
<comment type="caution">
    <text evidence="1">The sequence shown here is derived from an EMBL/GenBank/DDBJ whole genome shotgun (WGS) entry which is preliminary data.</text>
</comment>
<sequence length="53" mass="5571">MNAVTVQAPKTAAPGADDVFDLVIGDLEQDLPQAPVADAPQNSTCIRVYCILD</sequence>
<dbReference type="GeneID" id="96291742"/>
<protein>
    <submittedName>
        <fullName evidence="1">Uncharacterized protein</fullName>
    </submittedName>
</protein>
<dbReference type="RefSeq" id="WP_190027717.1">
    <property type="nucleotide sequence ID" value="NZ_BMUU01000006.1"/>
</dbReference>
<accession>A0ABQ3AB75</accession>
<evidence type="ECO:0000313" key="1">
    <source>
        <dbReference type="EMBL" id="GGY40387.1"/>
    </source>
</evidence>
<reference evidence="2" key="1">
    <citation type="journal article" date="2019" name="Int. J. Syst. Evol. Microbiol.">
        <title>The Global Catalogue of Microorganisms (GCM) 10K type strain sequencing project: providing services to taxonomists for standard genome sequencing and annotation.</title>
        <authorList>
            <consortium name="The Broad Institute Genomics Platform"/>
            <consortium name="The Broad Institute Genome Sequencing Center for Infectious Disease"/>
            <person name="Wu L."/>
            <person name="Ma J."/>
        </authorList>
    </citation>
    <scope>NUCLEOTIDE SEQUENCE [LARGE SCALE GENOMIC DNA]</scope>
    <source>
        <strain evidence="2">JCM 4594</strain>
    </source>
</reference>
<dbReference type="Proteomes" id="UP000600946">
    <property type="component" value="Unassembled WGS sequence"/>
</dbReference>
<gene>
    <name evidence="1" type="ORF">GCM10010326_37990</name>
</gene>
<evidence type="ECO:0000313" key="2">
    <source>
        <dbReference type="Proteomes" id="UP000600946"/>
    </source>
</evidence>
<dbReference type="EMBL" id="BMUU01000006">
    <property type="protein sequence ID" value="GGY40387.1"/>
    <property type="molecule type" value="Genomic_DNA"/>
</dbReference>